<dbReference type="EMBL" id="AP021906">
    <property type="protein sequence ID" value="BBP87016.1"/>
    <property type="molecule type" value="Genomic_DNA"/>
</dbReference>
<evidence type="ECO:0000313" key="1">
    <source>
        <dbReference type="EMBL" id="BBP87016.1"/>
    </source>
</evidence>
<dbReference type="AlphaFoldDB" id="A0A5S9M658"/>
<reference evidence="1 2" key="1">
    <citation type="submission" date="2019-12" db="EMBL/GenBank/DDBJ databases">
        <title>Full genome sequence of a Bacillus safensis strain isolated from commercially available natto in Indonesia.</title>
        <authorList>
            <person name="Yoshida M."/>
            <person name="Uomi M."/>
            <person name="Waturangi D."/>
            <person name="Ekaputri J.J."/>
            <person name="Setiamarga D.H.E."/>
        </authorList>
    </citation>
    <scope>NUCLEOTIDE SEQUENCE [LARGE SCALE GENOMIC DNA]</scope>
    <source>
        <strain evidence="1 2">IDN1</strain>
    </source>
</reference>
<evidence type="ECO:0000313" key="2">
    <source>
        <dbReference type="Proteomes" id="UP000464658"/>
    </source>
</evidence>
<dbReference type="Proteomes" id="UP000464658">
    <property type="component" value="Chromosome"/>
</dbReference>
<protein>
    <submittedName>
        <fullName evidence="1">Uncharacterized protein</fullName>
    </submittedName>
</protein>
<name>A0A5S9M658_BACIA</name>
<organism evidence="1 2">
    <name type="scientific">Bacillus safensis</name>
    <dbReference type="NCBI Taxonomy" id="561879"/>
    <lineage>
        <taxon>Bacteria</taxon>
        <taxon>Bacillati</taxon>
        <taxon>Bacillota</taxon>
        <taxon>Bacilli</taxon>
        <taxon>Bacillales</taxon>
        <taxon>Bacillaceae</taxon>
        <taxon>Bacillus</taxon>
    </lineage>
</organism>
<gene>
    <name evidence="1" type="ORF">BsIDN1_06340</name>
</gene>
<sequence>MRSCREKRLIGSASKNIQHINQTSILLLADARYQGQAFEIELPLSIDWLKQEQNIHQLIEAFSQIASASIWS</sequence>
<accession>A0A5S9M658</accession>
<proteinExistence type="predicted"/>